<gene>
    <name evidence="2" type="ORF">AAHA92_30889</name>
</gene>
<organism evidence="2 3">
    <name type="scientific">Salvia divinorum</name>
    <name type="common">Maria pastora</name>
    <name type="synonym">Diviner's sage</name>
    <dbReference type="NCBI Taxonomy" id="28513"/>
    <lineage>
        <taxon>Eukaryota</taxon>
        <taxon>Viridiplantae</taxon>
        <taxon>Streptophyta</taxon>
        <taxon>Embryophyta</taxon>
        <taxon>Tracheophyta</taxon>
        <taxon>Spermatophyta</taxon>
        <taxon>Magnoliopsida</taxon>
        <taxon>eudicotyledons</taxon>
        <taxon>Gunneridae</taxon>
        <taxon>Pentapetalae</taxon>
        <taxon>asterids</taxon>
        <taxon>lamiids</taxon>
        <taxon>Lamiales</taxon>
        <taxon>Lamiaceae</taxon>
        <taxon>Nepetoideae</taxon>
        <taxon>Mentheae</taxon>
        <taxon>Salviinae</taxon>
        <taxon>Salvia</taxon>
        <taxon>Salvia subgen. Calosphace</taxon>
    </lineage>
</organism>
<dbReference type="InterPro" id="IPR008949">
    <property type="entry name" value="Isoprenoid_synthase_dom_sf"/>
</dbReference>
<accession>A0ABD1FSC3</accession>
<evidence type="ECO:0000313" key="2">
    <source>
        <dbReference type="EMBL" id="KAL1534748.1"/>
    </source>
</evidence>
<dbReference type="Gene3D" id="1.10.600.10">
    <property type="entry name" value="Farnesyl Diphosphate Synthase"/>
    <property type="match status" value="2"/>
</dbReference>
<dbReference type="EMBL" id="JBEAFC010000012">
    <property type="protein sequence ID" value="KAL1534748.1"/>
    <property type="molecule type" value="Genomic_DNA"/>
</dbReference>
<feature type="domain" description="Terpene synthase metal-binding" evidence="1">
    <location>
        <begin position="35"/>
        <end position="69"/>
    </location>
</feature>
<proteinExistence type="predicted"/>
<evidence type="ECO:0000313" key="3">
    <source>
        <dbReference type="Proteomes" id="UP001567538"/>
    </source>
</evidence>
<reference evidence="2 3" key="1">
    <citation type="submission" date="2024-06" db="EMBL/GenBank/DDBJ databases">
        <title>A chromosome level genome sequence of Diviner's sage (Salvia divinorum).</title>
        <authorList>
            <person name="Ford S.A."/>
            <person name="Ro D.-K."/>
            <person name="Ness R.W."/>
            <person name="Phillips M.A."/>
        </authorList>
    </citation>
    <scope>NUCLEOTIDE SEQUENCE [LARGE SCALE GENOMIC DNA]</scope>
    <source>
        <strain evidence="2">SAF-2024a</strain>
        <tissue evidence="2">Leaf</tissue>
    </source>
</reference>
<dbReference type="AlphaFoldDB" id="A0ABD1FSC3"/>
<evidence type="ECO:0000259" key="1">
    <source>
        <dbReference type="Pfam" id="PF03936"/>
    </source>
</evidence>
<dbReference type="Pfam" id="PF03936">
    <property type="entry name" value="Terpene_synth_C"/>
    <property type="match status" value="1"/>
</dbReference>
<sequence>MGYYTLKDKGFNSIPYLRKTWVDLVETYLIEANWLADDMGTSLDEVERGDVPKSVQCYMNENNASEEEA</sequence>
<name>A0ABD1FSC3_SALDI</name>
<comment type="caution">
    <text evidence="2">The sequence shown here is derived from an EMBL/GenBank/DDBJ whole genome shotgun (WGS) entry which is preliminary data.</text>
</comment>
<keyword evidence="3" id="KW-1185">Reference proteome</keyword>
<dbReference type="InterPro" id="IPR005630">
    <property type="entry name" value="Terpene_synthase_metal-bd"/>
</dbReference>
<dbReference type="Proteomes" id="UP001567538">
    <property type="component" value="Unassembled WGS sequence"/>
</dbReference>
<dbReference type="SUPFAM" id="SSF48576">
    <property type="entry name" value="Terpenoid synthases"/>
    <property type="match status" value="1"/>
</dbReference>
<protein>
    <submittedName>
        <fullName evidence="2">Cineole synthase 1, chloroplastic-like</fullName>
    </submittedName>
</protein>